<dbReference type="InterPro" id="IPR002882">
    <property type="entry name" value="CofD"/>
</dbReference>
<protein>
    <recommendedName>
        <fullName evidence="3">LPPG:FO 2-phospho-L-lactate transferase CofD/UPF0052</fullName>
    </recommendedName>
</protein>
<dbReference type="PANTHER" id="PTHR31240">
    <property type="entry name" value="MATERNAL EFFECT EMBRYO ARREST 18"/>
    <property type="match status" value="1"/>
</dbReference>
<dbReference type="CDD" id="cd07187">
    <property type="entry name" value="YvcK_like"/>
    <property type="match status" value="1"/>
</dbReference>
<dbReference type="SUPFAM" id="SSF142338">
    <property type="entry name" value="CofD-like"/>
    <property type="match status" value="1"/>
</dbReference>
<name>A0ABQ8G9W4_9PEZI</name>
<evidence type="ECO:0000313" key="1">
    <source>
        <dbReference type="EMBL" id="KAH7049361.1"/>
    </source>
</evidence>
<sequence>MALPVLGDPVKSKGVVVFSGGSAANSLVDVFKKVAGRRECSLSYVIPISDNGGSTSELIRVFGGPGIGDLRSRLVRLIPENGDPERAAIKAFFNHRLCLDPYEARHEWLDIVEARHSLWNGISSEKKELIRSFLNMLNLEIVKRLRPTSTFNFSSASIGNLFLTGCAHRDTCAIHILIACRARLFSGSLESAIYLLSSICGVPSNTSVLPAINTNFSHHISAALANGTVITGQNAISHPSEPTALPDVASPDTQETEDHDIIEDANLPGSLPMLRKQNIIFSKTDEEDLPARIDRIWYINPYGQEIRPPANPKVLSSIKEDCQAIVYSIGSLYTSIIPSLILRGVGAAISETPAVRHKILILNSTIDRETGPSSEPFSAVEFVAAIAKAGAESKARGGADMITPGEYRRYVTHVIHLDGPDTPVVDRASLSALGIETVRLYGRRVGCGGGKGDGFLRYDENALTQALEVVIGGGKDLRADRSRRNTLDN</sequence>
<dbReference type="Pfam" id="PF01933">
    <property type="entry name" value="CofD"/>
    <property type="match status" value="1"/>
</dbReference>
<dbReference type="InterPro" id="IPR038136">
    <property type="entry name" value="CofD-like_dom_sf"/>
</dbReference>
<reference evidence="1 2" key="1">
    <citation type="journal article" date="2021" name="Nat. Commun.">
        <title>Genetic determinants of endophytism in the Arabidopsis root mycobiome.</title>
        <authorList>
            <person name="Mesny F."/>
            <person name="Miyauchi S."/>
            <person name="Thiergart T."/>
            <person name="Pickel B."/>
            <person name="Atanasova L."/>
            <person name="Karlsson M."/>
            <person name="Huettel B."/>
            <person name="Barry K.W."/>
            <person name="Haridas S."/>
            <person name="Chen C."/>
            <person name="Bauer D."/>
            <person name="Andreopoulos W."/>
            <person name="Pangilinan J."/>
            <person name="LaButti K."/>
            <person name="Riley R."/>
            <person name="Lipzen A."/>
            <person name="Clum A."/>
            <person name="Drula E."/>
            <person name="Henrissat B."/>
            <person name="Kohler A."/>
            <person name="Grigoriev I.V."/>
            <person name="Martin F.M."/>
            <person name="Hacquard S."/>
        </authorList>
    </citation>
    <scope>NUCLEOTIDE SEQUENCE [LARGE SCALE GENOMIC DNA]</scope>
    <source>
        <strain evidence="1 2">MPI-SDFR-AT-0080</strain>
    </source>
</reference>
<evidence type="ECO:0008006" key="3">
    <source>
        <dbReference type="Google" id="ProtNLM"/>
    </source>
</evidence>
<dbReference type="Gene3D" id="3.40.50.10680">
    <property type="entry name" value="CofD-like domains"/>
    <property type="match status" value="1"/>
</dbReference>
<gene>
    <name evidence="1" type="ORF">B0J12DRAFT_102978</name>
</gene>
<organism evidence="1 2">
    <name type="scientific">Macrophomina phaseolina</name>
    <dbReference type="NCBI Taxonomy" id="35725"/>
    <lineage>
        <taxon>Eukaryota</taxon>
        <taxon>Fungi</taxon>
        <taxon>Dikarya</taxon>
        <taxon>Ascomycota</taxon>
        <taxon>Pezizomycotina</taxon>
        <taxon>Dothideomycetes</taxon>
        <taxon>Dothideomycetes incertae sedis</taxon>
        <taxon>Botryosphaeriales</taxon>
        <taxon>Botryosphaeriaceae</taxon>
        <taxon>Macrophomina</taxon>
    </lineage>
</organism>
<comment type="caution">
    <text evidence="1">The sequence shown here is derived from an EMBL/GenBank/DDBJ whole genome shotgun (WGS) entry which is preliminary data.</text>
</comment>
<accession>A0ABQ8G9W4</accession>
<evidence type="ECO:0000313" key="2">
    <source>
        <dbReference type="Proteomes" id="UP000774617"/>
    </source>
</evidence>
<dbReference type="PANTHER" id="PTHR31240:SF0">
    <property type="entry name" value="MATERNAL EFFECT EMBRYO ARREST 18"/>
    <property type="match status" value="1"/>
</dbReference>
<proteinExistence type="predicted"/>
<keyword evidence="2" id="KW-1185">Reference proteome</keyword>
<dbReference type="EMBL" id="JAGTJR010000014">
    <property type="protein sequence ID" value="KAH7049361.1"/>
    <property type="molecule type" value="Genomic_DNA"/>
</dbReference>
<dbReference type="Proteomes" id="UP000774617">
    <property type="component" value="Unassembled WGS sequence"/>
</dbReference>